<evidence type="ECO:0000256" key="1">
    <source>
        <dbReference type="SAM" id="MobiDB-lite"/>
    </source>
</evidence>
<dbReference type="Proteomes" id="UP000041254">
    <property type="component" value="Unassembled WGS sequence"/>
</dbReference>
<sequence>MNITGEETTRYTEETPAPLRTLKKQRKGWPEYRETEAWSLGKSEGDIDKALAESPTGELRGKKRSRDDDSTALAPHKKRKLQGGQSGVF</sequence>
<accession>A0A0G4G3Y8</accession>
<keyword evidence="3" id="KW-1185">Reference proteome</keyword>
<dbReference type="EMBL" id="CDMY01000562">
    <property type="protein sequence ID" value="CEM23126.1"/>
    <property type="molecule type" value="Genomic_DNA"/>
</dbReference>
<evidence type="ECO:0000313" key="3">
    <source>
        <dbReference type="Proteomes" id="UP000041254"/>
    </source>
</evidence>
<dbReference type="AlphaFoldDB" id="A0A0G4G3Y8"/>
<dbReference type="InParanoid" id="A0A0G4G3Y8"/>
<evidence type="ECO:0000313" key="2">
    <source>
        <dbReference type="EMBL" id="CEM23126.1"/>
    </source>
</evidence>
<name>A0A0G4G3Y8_VITBC</name>
<reference evidence="2 3" key="1">
    <citation type="submission" date="2014-11" db="EMBL/GenBank/DDBJ databases">
        <authorList>
            <person name="Zhu J."/>
            <person name="Qi W."/>
            <person name="Song R."/>
        </authorList>
    </citation>
    <scope>NUCLEOTIDE SEQUENCE [LARGE SCALE GENOMIC DNA]</scope>
</reference>
<gene>
    <name evidence="2" type="ORF">Vbra_16954</name>
</gene>
<protein>
    <submittedName>
        <fullName evidence="2">Uncharacterized protein</fullName>
    </submittedName>
</protein>
<organism evidence="2 3">
    <name type="scientific">Vitrella brassicaformis (strain CCMP3155)</name>
    <dbReference type="NCBI Taxonomy" id="1169540"/>
    <lineage>
        <taxon>Eukaryota</taxon>
        <taxon>Sar</taxon>
        <taxon>Alveolata</taxon>
        <taxon>Colpodellida</taxon>
        <taxon>Vitrellaceae</taxon>
        <taxon>Vitrella</taxon>
    </lineage>
</organism>
<feature type="region of interest" description="Disordered" evidence="1">
    <location>
        <begin position="1"/>
        <end position="89"/>
    </location>
</feature>
<proteinExistence type="predicted"/>
<dbReference type="VEuPathDB" id="CryptoDB:Vbra_16954"/>